<evidence type="ECO:0000313" key="2">
    <source>
        <dbReference type="EMBL" id="NOU82407.1"/>
    </source>
</evidence>
<evidence type="ECO:0000313" key="3">
    <source>
        <dbReference type="Proteomes" id="UP000596857"/>
    </source>
</evidence>
<accession>A0ABX1YMY5</accession>
<comment type="caution">
    <text evidence="2">The sequence shown here is derived from an EMBL/GenBank/DDBJ whole genome shotgun (WGS) entry which is preliminary data.</text>
</comment>
<protein>
    <recommendedName>
        <fullName evidence="4">Lipoprotein</fullName>
    </recommendedName>
</protein>
<dbReference type="RefSeq" id="WP_171719753.1">
    <property type="nucleotide sequence ID" value="NZ_WHOB01000078.1"/>
</dbReference>
<reference evidence="2 3" key="1">
    <citation type="submission" date="2019-10" db="EMBL/GenBank/DDBJ databases">
        <title>Description of Paenibacillus terricola sp. nov.</title>
        <authorList>
            <person name="Carlier A."/>
            <person name="Qi S."/>
        </authorList>
    </citation>
    <scope>NUCLEOTIDE SEQUENCE [LARGE SCALE GENOMIC DNA]</scope>
    <source>
        <strain evidence="2 3">LMG 31459</strain>
    </source>
</reference>
<gene>
    <name evidence="2" type="ORF">GC101_26415</name>
</gene>
<organism evidence="2 3">
    <name type="scientific">Paenibacillus phytohabitans</name>
    <dbReference type="NCBI Taxonomy" id="2654978"/>
    <lineage>
        <taxon>Bacteria</taxon>
        <taxon>Bacillati</taxon>
        <taxon>Bacillota</taxon>
        <taxon>Bacilli</taxon>
        <taxon>Bacillales</taxon>
        <taxon>Paenibacillaceae</taxon>
        <taxon>Paenibacillus</taxon>
    </lineage>
</organism>
<dbReference type="Proteomes" id="UP000596857">
    <property type="component" value="Unassembled WGS sequence"/>
</dbReference>
<sequence length="150" mass="16781">MKKIVRALLLPGVMLMLLTSCNTETTHFNYTFKGESETWSAVYEQTASQKLIIKNDRVKDSETSKRYTFDLHYKGEQSDLGEIKQFKYEYKASSGGGGSQTMEGPIPVALMKMSGAGSGSFAKEDSVIKVKVEWDGNSEEFELKNEKQGK</sequence>
<keyword evidence="1" id="KW-0732">Signal</keyword>
<evidence type="ECO:0008006" key="4">
    <source>
        <dbReference type="Google" id="ProtNLM"/>
    </source>
</evidence>
<keyword evidence="3" id="KW-1185">Reference proteome</keyword>
<evidence type="ECO:0000256" key="1">
    <source>
        <dbReference type="SAM" id="SignalP"/>
    </source>
</evidence>
<name>A0ABX1YMY5_9BACL</name>
<proteinExistence type="predicted"/>
<dbReference type="PROSITE" id="PS51257">
    <property type="entry name" value="PROKAR_LIPOPROTEIN"/>
    <property type="match status" value="1"/>
</dbReference>
<feature type="chain" id="PRO_5046522004" description="Lipoprotein" evidence="1">
    <location>
        <begin position="23"/>
        <end position="150"/>
    </location>
</feature>
<feature type="signal peptide" evidence="1">
    <location>
        <begin position="1"/>
        <end position="22"/>
    </location>
</feature>
<dbReference type="EMBL" id="WHOB01000078">
    <property type="protein sequence ID" value="NOU82407.1"/>
    <property type="molecule type" value="Genomic_DNA"/>
</dbReference>